<reference evidence="2 3" key="1">
    <citation type="submission" date="2017-12" db="EMBL/GenBank/DDBJ databases">
        <title>Gene loss provides genomic basis for host adaptation in cereal stripe rust fungi.</title>
        <authorList>
            <person name="Xia C."/>
        </authorList>
    </citation>
    <scope>NUCLEOTIDE SEQUENCE [LARGE SCALE GENOMIC DNA]</scope>
    <source>
        <strain evidence="2 3">93TX-2</strain>
    </source>
</reference>
<dbReference type="AlphaFoldDB" id="A0A2S4WGX9"/>
<feature type="region of interest" description="Disordered" evidence="1">
    <location>
        <begin position="294"/>
        <end position="371"/>
    </location>
</feature>
<sequence length="371" mass="41978">MEGFYETDQKTIYRFKVPVQAQPEGYPSSLNPHITHHISVPIGEKFESRRIINSPSNGCSVDLKVSIKLGRKALSPEAFLDSSLFAELIDLLNLLAIDDETISISRITEIKIVPDTPRAHLCGRFGELVTDSPVYVKTKIDRLELKYTQSKVKKDSTTTSSSKDTPMDFQSLIHVHPLVLPLKSSLKMFMKRFVKHNLLLQLPLVFNSRWQESLEDSVPFQKTIAETISWFSNSCISDEIRVELRNMSQFEDCRSKNHGRDGMKEEEEIWEEEITSKLLDHQIDIGQLPNTTIARSRRSRSLSGPPSSLDLDVSMSSDPEGMLGDQQTEDDLWVDDDDDGMSQTLLVDNQDDDLSLYTSGGSLEDLDMHSP</sequence>
<keyword evidence="3" id="KW-1185">Reference proteome</keyword>
<feature type="compositionally biased region" description="Acidic residues" evidence="1">
    <location>
        <begin position="327"/>
        <end position="340"/>
    </location>
</feature>
<name>A0A2S4WGX9_9BASI</name>
<evidence type="ECO:0000313" key="3">
    <source>
        <dbReference type="Proteomes" id="UP000238274"/>
    </source>
</evidence>
<comment type="caution">
    <text evidence="2">The sequence shown here is derived from an EMBL/GenBank/DDBJ whole genome shotgun (WGS) entry which is preliminary data.</text>
</comment>
<evidence type="ECO:0000313" key="2">
    <source>
        <dbReference type="EMBL" id="POW21012.1"/>
    </source>
</evidence>
<dbReference type="Proteomes" id="UP000238274">
    <property type="component" value="Unassembled WGS sequence"/>
</dbReference>
<evidence type="ECO:0000256" key="1">
    <source>
        <dbReference type="SAM" id="MobiDB-lite"/>
    </source>
</evidence>
<feature type="compositionally biased region" description="Low complexity" evidence="1">
    <location>
        <begin position="301"/>
        <end position="319"/>
    </location>
</feature>
<dbReference type="VEuPathDB" id="FungiDB:PSHT_02873"/>
<dbReference type="EMBL" id="PKSM01000026">
    <property type="protein sequence ID" value="POW21012.1"/>
    <property type="molecule type" value="Genomic_DNA"/>
</dbReference>
<proteinExistence type="predicted"/>
<gene>
    <name evidence="2" type="ORF">PSHT_02873</name>
</gene>
<reference evidence="3" key="2">
    <citation type="journal article" date="2018" name="BMC Genomics">
        <title>Genomic insights into host adaptation between the wheat stripe rust pathogen (Puccinia striiformis f. sp. tritici) and the barley stripe rust pathogen (Puccinia striiformis f. sp. hordei).</title>
        <authorList>
            <person name="Xia C."/>
            <person name="Wang M."/>
            <person name="Yin C."/>
            <person name="Cornejo O.E."/>
            <person name="Hulbert S.H."/>
            <person name="Chen X."/>
        </authorList>
    </citation>
    <scope>NUCLEOTIDE SEQUENCE [LARGE SCALE GENOMIC DNA]</scope>
    <source>
        <strain evidence="3">93TX-2</strain>
    </source>
</reference>
<protein>
    <submittedName>
        <fullName evidence="2">Uncharacterized protein</fullName>
    </submittedName>
</protein>
<organism evidence="2 3">
    <name type="scientific">Puccinia striiformis</name>
    <dbReference type="NCBI Taxonomy" id="27350"/>
    <lineage>
        <taxon>Eukaryota</taxon>
        <taxon>Fungi</taxon>
        <taxon>Dikarya</taxon>
        <taxon>Basidiomycota</taxon>
        <taxon>Pucciniomycotina</taxon>
        <taxon>Pucciniomycetes</taxon>
        <taxon>Pucciniales</taxon>
        <taxon>Pucciniaceae</taxon>
        <taxon>Puccinia</taxon>
    </lineage>
</organism>
<accession>A0A2S4WGX9</accession>
<reference evidence="3" key="3">
    <citation type="journal article" date="2018" name="Mol. Plant Microbe Interact.">
        <title>Genome sequence resources for the wheat stripe rust pathogen (Puccinia striiformis f. sp. tritici) and the barley stripe rust pathogen (Puccinia striiformis f. sp. hordei).</title>
        <authorList>
            <person name="Xia C."/>
            <person name="Wang M."/>
            <person name="Yin C."/>
            <person name="Cornejo O.E."/>
            <person name="Hulbert S.H."/>
            <person name="Chen X."/>
        </authorList>
    </citation>
    <scope>NUCLEOTIDE SEQUENCE [LARGE SCALE GENOMIC DNA]</scope>
    <source>
        <strain evidence="3">93TX-2</strain>
    </source>
</reference>
<dbReference type="VEuPathDB" id="FungiDB:PSTT_06194"/>
<dbReference type="OrthoDB" id="2497240at2759"/>